<evidence type="ECO:0000313" key="3">
    <source>
        <dbReference type="Proteomes" id="UP000317355"/>
    </source>
</evidence>
<dbReference type="Proteomes" id="UP000317355">
    <property type="component" value="Unassembled WGS sequence"/>
</dbReference>
<organism evidence="2 3">
    <name type="scientific">Sedimenticola thiotaurini</name>
    <dbReference type="NCBI Taxonomy" id="1543721"/>
    <lineage>
        <taxon>Bacteria</taxon>
        <taxon>Pseudomonadati</taxon>
        <taxon>Pseudomonadota</taxon>
        <taxon>Gammaproteobacteria</taxon>
        <taxon>Chromatiales</taxon>
        <taxon>Sedimenticolaceae</taxon>
        <taxon>Sedimenticola</taxon>
    </lineage>
</organism>
<gene>
    <name evidence="2" type="ORF">FHK82_06510</name>
</gene>
<dbReference type="InterPro" id="IPR028994">
    <property type="entry name" value="Integrin_alpha_N"/>
</dbReference>
<dbReference type="EMBL" id="VMRY01000017">
    <property type="protein sequence ID" value="TVT56860.1"/>
    <property type="molecule type" value="Genomic_DNA"/>
</dbReference>
<sequence length="298" mass="32542">MGRTVCSLLLLLWTSWGSAFELRYVEPAKLSAPADQRTSSSVDDALPDVVVTEGAGWIRRAWLVFPTRRYDHAILGDDVEAAGVRIELDSNQRLTFLLPGDSVFEDRFPRLVDLDSDGVDEIVLVRSYLENGSALMVLKVKPTGIEPLAESLPIGLAHRWLNPVGVADFDNDGQKELAVVTTPHIGGNLTLYRINGNRLELIHRMPGFSNHRIGSRELGQSAVVDVNGDGVTDLVVPATGFHELRLISVVNGALKELNCVKHSSPISTTLDVRDLDGDGDQDLSYGLSDGRRVELLSP</sequence>
<dbReference type="AlphaFoldDB" id="A0A558D761"/>
<dbReference type="PANTHER" id="PTHR46580">
    <property type="entry name" value="SENSOR KINASE-RELATED"/>
    <property type="match status" value="1"/>
</dbReference>
<dbReference type="Gene3D" id="2.130.10.130">
    <property type="entry name" value="Integrin alpha, N-terminal"/>
    <property type="match status" value="1"/>
</dbReference>
<reference evidence="2 3" key="1">
    <citation type="submission" date="2019-07" db="EMBL/GenBank/DDBJ databases">
        <title>The pathways for chlorine oxyanion respiration interact through the shared metabolite chlorate.</title>
        <authorList>
            <person name="Barnum T.P."/>
            <person name="Cheng Y."/>
            <person name="Hill K.A."/>
            <person name="Lucas L.N."/>
            <person name="Carlson H.K."/>
            <person name="Coates J.D."/>
        </authorList>
    </citation>
    <scope>NUCLEOTIDE SEQUENCE [LARGE SCALE GENOMIC DNA]</scope>
    <source>
        <strain evidence="2">BK-3</strain>
    </source>
</reference>
<name>A0A558D761_9GAMM</name>
<keyword evidence="1" id="KW-0732">Signal</keyword>
<dbReference type="SUPFAM" id="SSF69318">
    <property type="entry name" value="Integrin alpha N-terminal domain"/>
    <property type="match status" value="1"/>
</dbReference>
<proteinExistence type="predicted"/>
<accession>A0A558D761</accession>
<evidence type="ECO:0000313" key="2">
    <source>
        <dbReference type="EMBL" id="TVT56860.1"/>
    </source>
</evidence>
<protein>
    <submittedName>
        <fullName evidence="2">VCBS repeat-containing protein</fullName>
    </submittedName>
</protein>
<dbReference type="InterPro" id="IPR013517">
    <property type="entry name" value="FG-GAP"/>
</dbReference>
<comment type="caution">
    <text evidence="2">The sequence shown here is derived from an EMBL/GenBank/DDBJ whole genome shotgun (WGS) entry which is preliminary data.</text>
</comment>
<evidence type="ECO:0000256" key="1">
    <source>
        <dbReference type="ARBA" id="ARBA00022729"/>
    </source>
</evidence>
<dbReference type="PANTHER" id="PTHR46580:SF4">
    <property type="entry name" value="ATP_GTP-BINDING PROTEIN"/>
    <property type="match status" value="1"/>
</dbReference>
<dbReference type="Pfam" id="PF13517">
    <property type="entry name" value="FG-GAP_3"/>
    <property type="match status" value="1"/>
</dbReference>